<dbReference type="PANTHER" id="PTHR35008">
    <property type="entry name" value="BLL4482 PROTEIN-RELATED"/>
    <property type="match status" value="1"/>
</dbReference>
<dbReference type="Proteomes" id="UP000245468">
    <property type="component" value="Chromosome"/>
</dbReference>
<keyword evidence="3 4" id="KW-0408">Iron</keyword>
<evidence type="ECO:0000256" key="3">
    <source>
        <dbReference type="ARBA" id="ARBA00023004"/>
    </source>
</evidence>
<evidence type="ECO:0000313" key="6">
    <source>
        <dbReference type="EMBL" id="AWL09910.1"/>
    </source>
</evidence>
<evidence type="ECO:0000313" key="7">
    <source>
        <dbReference type="Proteomes" id="UP000245468"/>
    </source>
</evidence>
<dbReference type="Gene3D" id="1.10.760.10">
    <property type="entry name" value="Cytochrome c-like domain"/>
    <property type="match status" value="1"/>
</dbReference>
<dbReference type="GO" id="GO:0046872">
    <property type="term" value="F:metal ion binding"/>
    <property type="evidence" value="ECO:0007669"/>
    <property type="project" value="UniProtKB-KW"/>
</dbReference>
<feature type="domain" description="Cytochrome c" evidence="5">
    <location>
        <begin position="33"/>
        <end position="123"/>
    </location>
</feature>
<dbReference type="KEGG" id="psez:HME7025_02061"/>
<evidence type="ECO:0000256" key="2">
    <source>
        <dbReference type="ARBA" id="ARBA00022723"/>
    </source>
</evidence>
<keyword evidence="1 4" id="KW-0349">Heme</keyword>
<dbReference type="EC" id="1.7.2.1" evidence="6"/>
<organism evidence="6 7">
    <name type="scientific">Aquirufa nivalisilvae</name>
    <dbReference type="NCBI Taxonomy" id="2516557"/>
    <lineage>
        <taxon>Bacteria</taxon>
        <taxon>Pseudomonadati</taxon>
        <taxon>Bacteroidota</taxon>
        <taxon>Cytophagia</taxon>
        <taxon>Cytophagales</taxon>
        <taxon>Flectobacillaceae</taxon>
        <taxon>Aquirufa</taxon>
    </lineage>
</organism>
<dbReference type="EMBL" id="CP029346">
    <property type="protein sequence ID" value="AWL09910.1"/>
    <property type="molecule type" value="Genomic_DNA"/>
</dbReference>
<dbReference type="RefSeq" id="WP_109323685.1">
    <property type="nucleotide sequence ID" value="NZ_CP029346.1"/>
</dbReference>
<evidence type="ECO:0000256" key="4">
    <source>
        <dbReference type="PROSITE-ProRule" id="PRU00433"/>
    </source>
</evidence>
<accession>A0A2S2DXZ0</accession>
<proteinExistence type="predicted"/>
<dbReference type="SUPFAM" id="SSF46626">
    <property type="entry name" value="Cytochrome c"/>
    <property type="match status" value="1"/>
</dbReference>
<dbReference type="PROSITE" id="PS51007">
    <property type="entry name" value="CYTC"/>
    <property type="match status" value="1"/>
</dbReference>
<dbReference type="GO" id="GO:0020037">
    <property type="term" value="F:heme binding"/>
    <property type="evidence" value="ECO:0007669"/>
    <property type="project" value="InterPro"/>
</dbReference>
<keyword evidence="6" id="KW-0560">Oxidoreductase</keyword>
<evidence type="ECO:0000259" key="5">
    <source>
        <dbReference type="PROSITE" id="PS51007"/>
    </source>
</evidence>
<dbReference type="GO" id="GO:0009055">
    <property type="term" value="F:electron transfer activity"/>
    <property type="evidence" value="ECO:0007669"/>
    <property type="project" value="InterPro"/>
</dbReference>
<dbReference type="InterPro" id="IPR036909">
    <property type="entry name" value="Cyt_c-like_dom_sf"/>
</dbReference>
<evidence type="ECO:0000256" key="1">
    <source>
        <dbReference type="ARBA" id="ARBA00022617"/>
    </source>
</evidence>
<dbReference type="InterPro" id="IPR051459">
    <property type="entry name" value="Cytochrome_c-type_DH"/>
</dbReference>
<dbReference type="Pfam" id="PF00034">
    <property type="entry name" value="Cytochrom_C"/>
    <property type="match status" value="1"/>
</dbReference>
<reference evidence="7" key="1">
    <citation type="submission" date="2018-05" db="EMBL/GenBank/DDBJ databases">
        <title>Pseudarcicella sp. HME7025 Genome sequencing and assembly.</title>
        <authorList>
            <person name="Kim H."/>
            <person name="Kang H."/>
            <person name="Joh K."/>
        </authorList>
    </citation>
    <scope>NUCLEOTIDE SEQUENCE [LARGE SCALE GENOMIC DNA]</scope>
    <source>
        <strain evidence="7">HME7025</strain>
    </source>
</reference>
<dbReference type="OrthoDB" id="9811395at2"/>
<dbReference type="InterPro" id="IPR009056">
    <property type="entry name" value="Cyt_c-like_dom"/>
</dbReference>
<keyword evidence="2 4" id="KW-0479">Metal-binding</keyword>
<gene>
    <name evidence="6" type="ORF">HME7025_02061</name>
</gene>
<dbReference type="AlphaFoldDB" id="A0A2S2DXZ0"/>
<protein>
    <submittedName>
        <fullName evidence="6">Nitrite reductase (NO-forming)</fullName>
        <ecNumber evidence="6">1.7.2.1</ecNumber>
    </submittedName>
</protein>
<dbReference type="PANTHER" id="PTHR35008:SF8">
    <property type="entry name" value="ALCOHOL DEHYDROGENASE CYTOCHROME C SUBUNIT"/>
    <property type="match status" value="1"/>
</dbReference>
<keyword evidence="7" id="KW-1185">Reference proteome</keyword>
<name>A0A2S2DXZ0_9BACT</name>
<dbReference type="GO" id="GO:0050421">
    <property type="term" value="F:nitrite reductase (NO-forming) activity"/>
    <property type="evidence" value="ECO:0007669"/>
    <property type="project" value="UniProtKB-EC"/>
</dbReference>
<sequence>MKSTPSILGLLAILTILIVQSSCQSKEEIFRQQYVVEGMMQYEKHCENCHQKDGSGLKDLYPPLAKTDLWKRLNASQIACIIKNGQKDAILVNKKAFQNYMPGNSKLEALDVAELVTYLRDKWGNDPRIFSLDSARIALKNCP</sequence>